<dbReference type="PRINTS" id="PR00080">
    <property type="entry name" value="SDRFAMILY"/>
</dbReference>
<dbReference type="Gene3D" id="3.40.50.720">
    <property type="entry name" value="NAD(P)-binding Rossmann-like Domain"/>
    <property type="match status" value="1"/>
</dbReference>
<dbReference type="FunFam" id="3.40.50.720:FF:000084">
    <property type="entry name" value="Short-chain dehydrogenase reductase"/>
    <property type="match status" value="1"/>
</dbReference>
<accession>A0A7E5WTJ5</accession>
<proteinExistence type="predicted"/>
<dbReference type="InParanoid" id="A0A7E5WTJ5"/>
<dbReference type="PRINTS" id="PR00081">
    <property type="entry name" value="GDHRDH"/>
</dbReference>
<dbReference type="OrthoDB" id="47007at2759"/>
<reference evidence="2" key="1">
    <citation type="submission" date="2025-08" db="UniProtKB">
        <authorList>
            <consortium name="RefSeq"/>
        </authorList>
    </citation>
    <scope>IDENTIFICATION</scope>
</reference>
<dbReference type="SUPFAM" id="SSF51735">
    <property type="entry name" value="NAD(P)-binding Rossmann-fold domains"/>
    <property type="match status" value="1"/>
</dbReference>
<dbReference type="Proteomes" id="UP000322000">
    <property type="component" value="Chromosome 26"/>
</dbReference>
<sequence length="250" mass="26931">MDFTNKVVIVTGASSGIGASSAILFAKYGAQLTLVGRDENRLGIVAKQCLQANGLQPLCILIDLTGKGACETVITKTIDTYKQIDVLVNCAGKMLIASLFDDTTDVFDELIDINLRVPYKLTHLAVPHLVKTKGNIVNVNTTRNSRVRHGFLAFAITKAGLERFTKSAAVELSTEGVRINSVQPGLTRTNILKNLAMTEEEVKKTYDALSSKMNILEADEVANMVVFMASEACPNLNGAHFGIDGGQTLI</sequence>
<keyword evidence="1" id="KW-1185">Reference proteome</keyword>
<dbReference type="InterPro" id="IPR002347">
    <property type="entry name" value="SDR_fam"/>
</dbReference>
<gene>
    <name evidence="2" type="primary">LOC113505576</name>
</gene>
<organism evidence="1 2">
    <name type="scientific">Trichoplusia ni</name>
    <name type="common">Cabbage looper</name>
    <dbReference type="NCBI Taxonomy" id="7111"/>
    <lineage>
        <taxon>Eukaryota</taxon>
        <taxon>Metazoa</taxon>
        <taxon>Ecdysozoa</taxon>
        <taxon>Arthropoda</taxon>
        <taxon>Hexapoda</taxon>
        <taxon>Insecta</taxon>
        <taxon>Pterygota</taxon>
        <taxon>Neoptera</taxon>
        <taxon>Endopterygota</taxon>
        <taxon>Lepidoptera</taxon>
        <taxon>Glossata</taxon>
        <taxon>Ditrysia</taxon>
        <taxon>Noctuoidea</taxon>
        <taxon>Noctuidae</taxon>
        <taxon>Plusiinae</taxon>
        <taxon>Trichoplusia</taxon>
    </lineage>
</organism>
<dbReference type="Pfam" id="PF13561">
    <property type="entry name" value="adh_short_C2"/>
    <property type="match status" value="1"/>
</dbReference>
<dbReference type="PANTHER" id="PTHR43975">
    <property type="entry name" value="ZGC:101858"/>
    <property type="match status" value="1"/>
</dbReference>
<dbReference type="KEGG" id="tnl:113505576"/>
<evidence type="ECO:0000313" key="1">
    <source>
        <dbReference type="Proteomes" id="UP000322000"/>
    </source>
</evidence>
<dbReference type="PANTHER" id="PTHR43975:SF2">
    <property type="entry name" value="EG:BACR7A4.14 PROTEIN-RELATED"/>
    <property type="match status" value="1"/>
</dbReference>
<protein>
    <submittedName>
        <fullName evidence="2">Uncharacterized protein LOC113505576</fullName>
    </submittedName>
</protein>
<evidence type="ECO:0000313" key="2">
    <source>
        <dbReference type="RefSeq" id="XP_026744163.1"/>
    </source>
</evidence>
<dbReference type="GeneID" id="113505576"/>
<dbReference type="AlphaFoldDB" id="A0A7E5WTJ5"/>
<name>A0A7E5WTJ5_TRINI</name>
<dbReference type="InterPro" id="IPR036291">
    <property type="entry name" value="NAD(P)-bd_dom_sf"/>
</dbReference>
<dbReference type="RefSeq" id="XP_026744163.1">
    <property type="nucleotide sequence ID" value="XM_026888362.1"/>
</dbReference>